<evidence type="ECO:0000256" key="1">
    <source>
        <dbReference type="SAM" id="SignalP"/>
    </source>
</evidence>
<keyword evidence="4" id="KW-1185">Reference proteome</keyword>
<dbReference type="HOGENOM" id="CLU_1728450_0_0_7"/>
<dbReference type="Proteomes" id="UP000009071">
    <property type="component" value="Chromosome"/>
</dbReference>
<dbReference type="EMBL" id="AP010904">
    <property type="protein sequence ID" value="BAH77110.1"/>
    <property type="molecule type" value="Genomic_DNA"/>
</dbReference>
<dbReference type="Gene3D" id="2.40.50.90">
    <property type="match status" value="1"/>
</dbReference>
<feature type="chain" id="PRO_5002943681" description="TNase-like domain-containing protein" evidence="1">
    <location>
        <begin position="21"/>
        <end position="151"/>
    </location>
</feature>
<keyword evidence="1" id="KW-0732">Signal</keyword>
<organism evidence="3 4">
    <name type="scientific">Solidesulfovibrio magneticus (strain ATCC 700980 / DSM 13731 / RS-1)</name>
    <name type="common">Desulfovibrio magneticus</name>
    <dbReference type="NCBI Taxonomy" id="573370"/>
    <lineage>
        <taxon>Bacteria</taxon>
        <taxon>Pseudomonadati</taxon>
        <taxon>Thermodesulfobacteriota</taxon>
        <taxon>Desulfovibrionia</taxon>
        <taxon>Desulfovibrionales</taxon>
        <taxon>Desulfovibrionaceae</taxon>
        <taxon>Solidesulfovibrio</taxon>
    </lineage>
</organism>
<dbReference type="STRING" id="573370.DMR_36190"/>
<dbReference type="InterPro" id="IPR035437">
    <property type="entry name" value="SNase_OB-fold_sf"/>
</dbReference>
<reference evidence="3 4" key="1">
    <citation type="journal article" date="2009" name="Genome Res.">
        <title>Whole genome sequence of Desulfovibrio magneticus strain RS-1 revealed common gene clusters in magnetotactic bacteria.</title>
        <authorList>
            <person name="Nakazawa H."/>
            <person name="Arakaki A."/>
            <person name="Narita-Yamada S."/>
            <person name="Yashiro I."/>
            <person name="Jinno K."/>
            <person name="Aoki N."/>
            <person name="Tsuruyama A."/>
            <person name="Okamura Y."/>
            <person name="Tanikawa S."/>
            <person name="Fujita N."/>
            <person name="Takeyama H."/>
            <person name="Matsunaga T."/>
        </authorList>
    </citation>
    <scope>NUCLEOTIDE SEQUENCE [LARGE SCALE GENOMIC DNA]</scope>
    <source>
        <strain evidence="4">ATCC 700980 / DSM 13731 / RS-1</strain>
    </source>
</reference>
<gene>
    <name evidence="3" type="ordered locus">DMR_36190</name>
</gene>
<proteinExistence type="predicted"/>
<protein>
    <recommendedName>
        <fullName evidence="2">TNase-like domain-containing protein</fullName>
    </recommendedName>
</protein>
<name>C4XLH1_SOLM1</name>
<dbReference type="SMART" id="SM00318">
    <property type="entry name" value="SNc"/>
    <property type="match status" value="1"/>
</dbReference>
<dbReference type="InterPro" id="IPR016071">
    <property type="entry name" value="Staphylococal_nuclease_OB-fold"/>
</dbReference>
<evidence type="ECO:0000313" key="4">
    <source>
        <dbReference type="Proteomes" id="UP000009071"/>
    </source>
</evidence>
<dbReference type="SUPFAM" id="SSF50199">
    <property type="entry name" value="Staphylococcal nuclease"/>
    <property type="match status" value="1"/>
</dbReference>
<dbReference type="OrthoDB" id="5453868at2"/>
<evidence type="ECO:0000313" key="3">
    <source>
        <dbReference type="EMBL" id="BAH77110.1"/>
    </source>
</evidence>
<dbReference type="eggNOG" id="COG1525">
    <property type="taxonomic scope" value="Bacteria"/>
</dbReference>
<evidence type="ECO:0000259" key="2">
    <source>
        <dbReference type="SMART" id="SM00318"/>
    </source>
</evidence>
<dbReference type="RefSeq" id="WP_015862252.1">
    <property type="nucleotide sequence ID" value="NC_012796.1"/>
</dbReference>
<dbReference type="Pfam" id="PF00565">
    <property type="entry name" value="SNase"/>
    <property type="match status" value="1"/>
</dbReference>
<feature type="domain" description="TNase-like" evidence="2">
    <location>
        <begin position="22"/>
        <end position="151"/>
    </location>
</feature>
<feature type="signal peptide" evidence="1">
    <location>
        <begin position="1"/>
        <end position="20"/>
    </location>
</feature>
<dbReference type="KEGG" id="dma:DMR_36190"/>
<sequence length="151" mass="16591">MKILLFSIFFSVLVATSALASENFSGKVVTVIDGATLDIAKSDGQIERIRLFAITVPQADAKHAEAATKRTASWCHQWDNVAEVIPMGRGKDGVAVARIIVGQEDIANVLAKACLARVNMKLCRNQFTPECVGWNAWELQCRDEKKGLWSE</sequence>
<accession>C4XLH1</accession>
<dbReference type="AlphaFoldDB" id="C4XLH1"/>